<dbReference type="AlphaFoldDB" id="A0AAW4XVR2"/>
<feature type="signal peptide" evidence="18">
    <location>
        <begin position="1"/>
        <end position="30"/>
    </location>
</feature>
<evidence type="ECO:0000256" key="16">
    <source>
        <dbReference type="RuleBase" id="RU003357"/>
    </source>
</evidence>
<dbReference type="EMBL" id="JAJNCT010000009">
    <property type="protein sequence ID" value="MCD2165123.1"/>
    <property type="molecule type" value="Genomic_DNA"/>
</dbReference>
<dbReference type="Gene3D" id="2.170.130.10">
    <property type="entry name" value="TonB-dependent receptor, plug domain"/>
    <property type="match status" value="1"/>
</dbReference>
<keyword evidence="7 18" id="KW-0732">Signal</keyword>
<comment type="similarity">
    <text evidence="2 14 16">Belongs to the TonB-dependent receptor family.</text>
</comment>
<dbReference type="NCBIfam" id="NF010051">
    <property type="entry name" value="PRK13528.1"/>
    <property type="match status" value="1"/>
</dbReference>
<keyword evidence="6 14" id="KW-0812">Transmembrane</keyword>
<evidence type="ECO:0000256" key="3">
    <source>
        <dbReference type="ARBA" id="ARBA00022448"/>
    </source>
</evidence>
<dbReference type="CDD" id="cd01347">
    <property type="entry name" value="ligand_gated_channel"/>
    <property type="match status" value="1"/>
</dbReference>
<comment type="caution">
    <text evidence="21">The sequence shown here is derived from an EMBL/GenBank/DDBJ whole genome shotgun (WGS) entry which is preliminary data.</text>
</comment>
<keyword evidence="8" id="KW-0408">Iron</keyword>
<dbReference type="NCBIfam" id="TIGR01783">
    <property type="entry name" value="TonB-siderophor"/>
    <property type="match status" value="1"/>
</dbReference>
<evidence type="ECO:0000256" key="17">
    <source>
        <dbReference type="SAM" id="MobiDB-lite"/>
    </source>
</evidence>
<evidence type="ECO:0000256" key="15">
    <source>
        <dbReference type="PROSITE-ProRule" id="PRU10144"/>
    </source>
</evidence>
<gene>
    <name evidence="21" type="ORF">LPW39_08260</name>
</gene>
<proteinExistence type="inferred from homology"/>
<dbReference type="PROSITE" id="PS01156">
    <property type="entry name" value="TONB_DEPENDENT_REC_2"/>
    <property type="match status" value="1"/>
</dbReference>
<dbReference type="NCBIfam" id="NF010048">
    <property type="entry name" value="PRK13524.1"/>
    <property type="match status" value="1"/>
</dbReference>
<keyword evidence="4 14" id="KW-1134">Transmembrane beta strand</keyword>
<keyword evidence="11 14" id="KW-0472">Membrane</keyword>
<organism evidence="21 22">
    <name type="scientific">Comamonas koreensis</name>
    <dbReference type="NCBI Taxonomy" id="160825"/>
    <lineage>
        <taxon>Bacteria</taxon>
        <taxon>Pseudomonadati</taxon>
        <taxon>Pseudomonadota</taxon>
        <taxon>Betaproteobacteria</taxon>
        <taxon>Burkholderiales</taxon>
        <taxon>Comamonadaceae</taxon>
        <taxon>Comamonas</taxon>
    </lineage>
</organism>
<dbReference type="InterPro" id="IPR000531">
    <property type="entry name" value="Beta-barrel_TonB"/>
</dbReference>
<keyword evidence="13 14" id="KW-0998">Cell outer membrane</keyword>
<evidence type="ECO:0000313" key="21">
    <source>
        <dbReference type="EMBL" id="MCD2165123.1"/>
    </source>
</evidence>
<reference evidence="21 22" key="1">
    <citation type="submission" date="2021-11" db="EMBL/GenBank/DDBJ databases">
        <title>Genome sequence.</title>
        <authorList>
            <person name="Sun Q."/>
        </authorList>
    </citation>
    <scope>NUCLEOTIDE SEQUENCE [LARGE SCALE GENOMIC DNA]</scope>
    <source>
        <strain evidence="21 22">KCTC 12005</strain>
    </source>
</reference>
<comment type="subcellular location">
    <subcellularLocation>
        <location evidence="1 14">Cell outer membrane</location>
        <topology evidence="1 14">Multi-pass membrane protein</topology>
    </subcellularLocation>
</comment>
<evidence type="ECO:0000256" key="5">
    <source>
        <dbReference type="ARBA" id="ARBA00022496"/>
    </source>
</evidence>
<dbReference type="GO" id="GO:0015344">
    <property type="term" value="F:siderophore uptake transmembrane transporter activity"/>
    <property type="evidence" value="ECO:0007669"/>
    <property type="project" value="TreeGrafter"/>
</dbReference>
<dbReference type="Gene3D" id="2.40.170.20">
    <property type="entry name" value="TonB-dependent receptor, beta-barrel domain"/>
    <property type="match status" value="1"/>
</dbReference>
<feature type="compositionally biased region" description="Polar residues" evidence="17">
    <location>
        <begin position="422"/>
        <end position="432"/>
    </location>
</feature>
<dbReference type="InterPro" id="IPR058134">
    <property type="entry name" value="PirA/FepA/PfeA"/>
</dbReference>
<dbReference type="PANTHER" id="PTHR30069:SF51">
    <property type="entry name" value="FERRIENTEROBACTIN RECEPTOR"/>
    <property type="match status" value="1"/>
</dbReference>
<dbReference type="GO" id="GO:0009279">
    <property type="term" value="C:cell outer membrane"/>
    <property type="evidence" value="ECO:0007669"/>
    <property type="project" value="UniProtKB-SubCell"/>
</dbReference>
<protein>
    <submittedName>
        <fullName evidence="21">TonB-dependent siderophore receptor</fullName>
    </submittedName>
</protein>
<feature type="short sequence motif" description="TonB C-terminal box" evidence="15">
    <location>
        <begin position="752"/>
        <end position="769"/>
    </location>
</feature>
<evidence type="ECO:0000259" key="20">
    <source>
        <dbReference type="Pfam" id="PF07715"/>
    </source>
</evidence>
<evidence type="ECO:0000313" key="22">
    <source>
        <dbReference type="Proteomes" id="UP001199260"/>
    </source>
</evidence>
<evidence type="ECO:0000256" key="13">
    <source>
        <dbReference type="ARBA" id="ARBA00023237"/>
    </source>
</evidence>
<dbReference type="Proteomes" id="UP001199260">
    <property type="component" value="Unassembled WGS sequence"/>
</dbReference>
<dbReference type="InterPro" id="IPR010917">
    <property type="entry name" value="TonB_rcpt_CS"/>
</dbReference>
<keyword evidence="9" id="KW-0406">Ion transport</keyword>
<feature type="chain" id="PRO_5043879390" evidence="18">
    <location>
        <begin position="31"/>
        <end position="769"/>
    </location>
</feature>
<feature type="domain" description="TonB-dependent receptor plug" evidence="20">
    <location>
        <begin position="64"/>
        <end position="177"/>
    </location>
</feature>
<evidence type="ECO:0000256" key="14">
    <source>
        <dbReference type="PROSITE-ProRule" id="PRU01360"/>
    </source>
</evidence>
<feature type="region of interest" description="Disordered" evidence="17">
    <location>
        <begin position="421"/>
        <end position="441"/>
    </location>
</feature>
<dbReference type="GO" id="GO:0042912">
    <property type="term" value="F:colicin transmembrane transporter activity"/>
    <property type="evidence" value="ECO:0007669"/>
    <property type="project" value="TreeGrafter"/>
</dbReference>
<feature type="domain" description="TonB-dependent receptor-like beta-barrel" evidence="19">
    <location>
        <begin position="297"/>
        <end position="726"/>
    </location>
</feature>
<dbReference type="RefSeq" id="WP_230773393.1">
    <property type="nucleotide sequence ID" value="NZ_JAJNCT010000009.1"/>
</dbReference>
<dbReference type="InterPro" id="IPR010105">
    <property type="entry name" value="TonB_sidphr_rcpt"/>
</dbReference>
<evidence type="ECO:0000256" key="10">
    <source>
        <dbReference type="ARBA" id="ARBA00023077"/>
    </source>
</evidence>
<evidence type="ECO:0000256" key="12">
    <source>
        <dbReference type="ARBA" id="ARBA00023170"/>
    </source>
</evidence>
<keyword evidence="3 14" id="KW-0813">Transport</keyword>
<dbReference type="InterPro" id="IPR039426">
    <property type="entry name" value="TonB-dep_rcpt-like"/>
</dbReference>
<dbReference type="GO" id="GO:0044718">
    <property type="term" value="P:siderophore transmembrane transport"/>
    <property type="evidence" value="ECO:0007669"/>
    <property type="project" value="TreeGrafter"/>
</dbReference>
<accession>A0AAW4XVR2</accession>
<keyword evidence="10 16" id="KW-0798">TonB box</keyword>
<keyword evidence="5" id="KW-0410">Iron transport</keyword>
<dbReference type="InterPro" id="IPR012910">
    <property type="entry name" value="Plug_dom"/>
</dbReference>
<evidence type="ECO:0000256" key="8">
    <source>
        <dbReference type="ARBA" id="ARBA00023004"/>
    </source>
</evidence>
<dbReference type="GO" id="GO:0042931">
    <property type="term" value="F:enterobactin transmembrane transporter activity"/>
    <property type="evidence" value="ECO:0007669"/>
    <property type="project" value="TreeGrafter"/>
</dbReference>
<dbReference type="PANTHER" id="PTHR30069">
    <property type="entry name" value="TONB-DEPENDENT OUTER MEMBRANE RECEPTOR"/>
    <property type="match status" value="1"/>
</dbReference>
<evidence type="ECO:0000256" key="18">
    <source>
        <dbReference type="SAM" id="SignalP"/>
    </source>
</evidence>
<evidence type="ECO:0000256" key="9">
    <source>
        <dbReference type="ARBA" id="ARBA00023065"/>
    </source>
</evidence>
<name>A0AAW4XVR2_9BURK</name>
<evidence type="ECO:0000256" key="7">
    <source>
        <dbReference type="ARBA" id="ARBA00022729"/>
    </source>
</evidence>
<dbReference type="SUPFAM" id="SSF56935">
    <property type="entry name" value="Porins"/>
    <property type="match status" value="1"/>
</dbReference>
<evidence type="ECO:0000256" key="1">
    <source>
        <dbReference type="ARBA" id="ARBA00004571"/>
    </source>
</evidence>
<keyword evidence="12 21" id="KW-0675">Receptor</keyword>
<dbReference type="InterPro" id="IPR036942">
    <property type="entry name" value="Beta-barrel_TonB_sf"/>
</dbReference>
<evidence type="ECO:0000256" key="2">
    <source>
        <dbReference type="ARBA" id="ARBA00009810"/>
    </source>
</evidence>
<evidence type="ECO:0000256" key="4">
    <source>
        <dbReference type="ARBA" id="ARBA00022452"/>
    </source>
</evidence>
<dbReference type="GO" id="GO:0038023">
    <property type="term" value="F:signaling receptor activity"/>
    <property type="evidence" value="ECO:0007669"/>
    <property type="project" value="InterPro"/>
</dbReference>
<sequence length="769" mass="82438">MSIQAGEQGWRLRAVAAAVLVVGVQAAAQAQTPAAATTASEQDPTLETVQVLGTAESAWKQAPGVSTVTREDLDSQPSNDLADVLRQQPGVNLTSNSSSGQRGNNRQIDLRGMGPENTLILVDGKPVNSRGSVRYGWRGERDTRGDMNWVPQEAVEQIEVLRGPAAARYGNGAAGGVVNIITKGIPDKLSGSATVYYNQPEDSRDGSSSRTSFSLAGPISEQLGFRLSGNVDKTDADAWDINKGHASTRTGIYAGTYPAGREGVRDRNLSGRLSLKPAAGHRIDLDASFARQGNIYAGDTQNTNNYTVDANGNLVATSQRVLDALGTETNRMYRSTYAVTHKGEYDFGSSTAYLQYETTRNTRLNEGLAGGTEGLFSSDAYGTSKLDILTAHGEVSARGTWGSLPHVMTVGAEWVEQKLEDSNSVSQTTTEAGSVPGVDNTGRSGKISSRIASVFVEDNIELNARTLLTPGLRLDQHSEVGTNWSPSLNLSHYLTDKVTLKAGVARAYKAPNLYQMNPNYLLYSRGIGCWGAGGACYLMGNADLKPETSINKELGIEYADEGLLAGVTLFHNDYRNKIDAGMTPIGTATGGTGAYANADVFTWTNIPKAVVSGVEGTFNIKLSPAVRLSNNLTYMVQSKNKTTGEQLSIIPKYTLNSRVEWQTTNALQLLGSVTWYGGQKPNKLDYQGLPLTGEETRRLAPYALVGVGARYSFSKDVTLTAGIKNLFDKRLYRMGNAVGVNNPRTIYGAGAATYNEPGRSFYASLTARF</sequence>
<keyword evidence="22" id="KW-1185">Reference proteome</keyword>
<evidence type="ECO:0000256" key="11">
    <source>
        <dbReference type="ARBA" id="ARBA00023136"/>
    </source>
</evidence>
<dbReference type="InterPro" id="IPR037066">
    <property type="entry name" value="Plug_dom_sf"/>
</dbReference>
<dbReference type="Pfam" id="PF07715">
    <property type="entry name" value="Plug"/>
    <property type="match status" value="1"/>
</dbReference>
<dbReference type="PROSITE" id="PS52016">
    <property type="entry name" value="TONB_DEPENDENT_REC_3"/>
    <property type="match status" value="1"/>
</dbReference>
<evidence type="ECO:0000256" key="6">
    <source>
        <dbReference type="ARBA" id="ARBA00022692"/>
    </source>
</evidence>
<evidence type="ECO:0000259" key="19">
    <source>
        <dbReference type="Pfam" id="PF00593"/>
    </source>
</evidence>
<dbReference type="Pfam" id="PF00593">
    <property type="entry name" value="TonB_dep_Rec_b-barrel"/>
    <property type="match status" value="1"/>
</dbReference>